<evidence type="ECO:0000313" key="3">
    <source>
        <dbReference type="EMBL" id="SEA60080.1"/>
    </source>
</evidence>
<accession>A0A1H4CIC6</accession>
<feature type="domain" description="WCX" evidence="2">
    <location>
        <begin position="225"/>
        <end position="296"/>
    </location>
</feature>
<organism evidence="3 4">
    <name type="scientific">Psychroflexus halocasei</name>
    <dbReference type="NCBI Taxonomy" id="908615"/>
    <lineage>
        <taxon>Bacteria</taxon>
        <taxon>Pseudomonadati</taxon>
        <taxon>Bacteroidota</taxon>
        <taxon>Flavobacteriia</taxon>
        <taxon>Flavobacteriales</taxon>
        <taxon>Flavobacteriaceae</taxon>
        <taxon>Psychroflexus</taxon>
    </lineage>
</organism>
<dbReference type="PANTHER" id="PTHR34580">
    <property type="match status" value="1"/>
</dbReference>
<feature type="domain" description="WYL" evidence="1">
    <location>
        <begin position="124"/>
        <end position="189"/>
    </location>
</feature>
<dbReference type="RefSeq" id="WP_093244514.1">
    <property type="nucleotide sequence ID" value="NZ_FNQF01000008.1"/>
</dbReference>
<dbReference type="InterPro" id="IPR051534">
    <property type="entry name" value="CBASS_pafABC_assoc_protein"/>
</dbReference>
<dbReference type="Pfam" id="PF13280">
    <property type="entry name" value="WYL"/>
    <property type="match status" value="1"/>
</dbReference>
<dbReference type="InterPro" id="IPR026881">
    <property type="entry name" value="WYL_dom"/>
</dbReference>
<name>A0A1H4CIC6_9FLAO</name>
<gene>
    <name evidence="3" type="ORF">SAMN05421540_10825</name>
</gene>
<dbReference type="PANTHER" id="PTHR34580:SF9">
    <property type="entry name" value="SLL5097 PROTEIN"/>
    <property type="match status" value="1"/>
</dbReference>
<dbReference type="Proteomes" id="UP000198820">
    <property type="component" value="Unassembled WGS sequence"/>
</dbReference>
<protein>
    <submittedName>
        <fullName evidence="3">Predicted DNA-binding transcriptional regulator YafY, contains an HTH and WYL domains</fullName>
    </submittedName>
</protein>
<keyword evidence="3" id="KW-0238">DNA-binding</keyword>
<evidence type="ECO:0000259" key="1">
    <source>
        <dbReference type="Pfam" id="PF13280"/>
    </source>
</evidence>
<dbReference type="Pfam" id="PF25583">
    <property type="entry name" value="WCX"/>
    <property type="match status" value="1"/>
</dbReference>
<dbReference type="EMBL" id="FNQF01000008">
    <property type="protein sequence ID" value="SEA60080.1"/>
    <property type="molecule type" value="Genomic_DNA"/>
</dbReference>
<dbReference type="GO" id="GO:0003677">
    <property type="term" value="F:DNA binding"/>
    <property type="evidence" value="ECO:0007669"/>
    <property type="project" value="UniProtKB-KW"/>
</dbReference>
<sequence length="305" mass="36212">MAGYKLLKRLDVILHLIEAYPYISKSELIDRLADDYNIVTTKRTIERDFRALSLDFGIELTYCTTRNGYRLSEEDEQRIQSFLRYVELVHVGELFKQGLNDFDVLRQTIALEDSSKFKGIHLIKPLLLAVKQSQSVNFIYENYSRETHHNYKITPLQIREYLNRWYVIGVPEGETHIRTFGLDRISDLKLSEYSTIKISEFETQLDKFNNVVGLNYNASEKQEFIRVAVTEKQYKYLRSLPLHQSQTLEKELDDQRLEVSFYLKPNFEFKMHILKMGSRIEVLSPDWLREEIKTELHNSFKQYKS</sequence>
<dbReference type="AlphaFoldDB" id="A0A1H4CIC6"/>
<dbReference type="PROSITE" id="PS52050">
    <property type="entry name" value="WYL"/>
    <property type="match status" value="1"/>
</dbReference>
<evidence type="ECO:0000313" key="4">
    <source>
        <dbReference type="Proteomes" id="UP000198820"/>
    </source>
</evidence>
<reference evidence="3 4" key="1">
    <citation type="submission" date="2016-10" db="EMBL/GenBank/DDBJ databases">
        <authorList>
            <person name="de Groot N.N."/>
        </authorList>
    </citation>
    <scope>NUCLEOTIDE SEQUENCE [LARGE SCALE GENOMIC DNA]</scope>
    <source>
        <strain evidence="3 4">DSM 23581</strain>
    </source>
</reference>
<dbReference type="InterPro" id="IPR057727">
    <property type="entry name" value="WCX_dom"/>
</dbReference>
<proteinExistence type="predicted"/>
<keyword evidence="4" id="KW-1185">Reference proteome</keyword>
<evidence type="ECO:0000259" key="2">
    <source>
        <dbReference type="Pfam" id="PF25583"/>
    </source>
</evidence>
<dbReference type="STRING" id="908615.SAMN05421540_10825"/>